<evidence type="ECO:0000313" key="2">
    <source>
        <dbReference type="Proteomes" id="UP001295684"/>
    </source>
</evidence>
<keyword evidence="2" id="KW-1185">Reference proteome</keyword>
<name>A0AAD2D264_EUPCR</name>
<evidence type="ECO:0000313" key="1">
    <source>
        <dbReference type="EMBL" id="CAI2378154.1"/>
    </source>
</evidence>
<reference evidence="1" key="1">
    <citation type="submission" date="2023-07" db="EMBL/GenBank/DDBJ databases">
        <authorList>
            <consortium name="AG Swart"/>
            <person name="Singh M."/>
            <person name="Singh A."/>
            <person name="Seah K."/>
            <person name="Emmerich C."/>
        </authorList>
    </citation>
    <scope>NUCLEOTIDE SEQUENCE</scope>
    <source>
        <strain evidence="1">DP1</strain>
    </source>
</reference>
<gene>
    <name evidence="1" type="ORF">ECRASSUSDP1_LOCUS19549</name>
</gene>
<proteinExistence type="predicted"/>
<comment type="caution">
    <text evidence="1">The sequence shown here is derived from an EMBL/GenBank/DDBJ whole genome shotgun (WGS) entry which is preliminary data.</text>
</comment>
<organism evidence="1 2">
    <name type="scientific">Euplotes crassus</name>
    <dbReference type="NCBI Taxonomy" id="5936"/>
    <lineage>
        <taxon>Eukaryota</taxon>
        <taxon>Sar</taxon>
        <taxon>Alveolata</taxon>
        <taxon>Ciliophora</taxon>
        <taxon>Intramacronucleata</taxon>
        <taxon>Spirotrichea</taxon>
        <taxon>Hypotrichia</taxon>
        <taxon>Euplotida</taxon>
        <taxon>Euplotidae</taxon>
        <taxon>Moneuplotes</taxon>
    </lineage>
</organism>
<protein>
    <submittedName>
        <fullName evidence="1">Uncharacterized protein</fullName>
    </submittedName>
</protein>
<sequence length="269" mass="30650">MESVFEAENKLKQQDPSFREKMREQCQIGILGQLINYGDGVSCGFKSSYVGGPIQVSKAVGKVKLYAPLVFLINVSIIRKNKKKISRILKKLNMKDIRDAIIVGENAYELKKFDKIIFNSLIRLIPKVYMLIRFSRIIFTKKQFEILLNNIIKLGSLDCNSCQIDTSGIQIWPNRAPMISNMEFLRCSFNRTDFSPSLDDLEDLFICMSNSSLKNSVKFIDIRNCGSADTQVGKLANKYNIGAFRSIPITCAGIYMKEPKKVKRKCIIF</sequence>
<dbReference type="Proteomes" id="UP001295684">
    <property type="component" value="Unassembled WGS sequence"/>
</dbReference>
<accession>A0AAD2D264</accession>
<dbReference type="AlphaFoldDB" id="A0AAD2D264"/>
<dbReference type="EMBL" id="CAMPGE010019852">
    <property type="protein sequence ID" value="CAI2378154.1"/>
    <property type="molecule type" value="Genomic_DNA"/>
</dbReference>